<evidence type="ECO:0000259" key="3">
    <source>
        <dbReference type="SMART" id="SM01329"/>
    </source>
</evidence>
<dbReference type="Pfam" id="PF00180">
    <property type="entry name" value="Iso_dh"/>
    <property type="match status" value="1"/>
</dbReference>
<dbReference type="PROSITE" id="PS00470">
    <property type="entry name" value="IDH_IMDH"/>
    <property type="match status" value="1"/>
</dbReference>
<dbReference type="GO" id="GO:0000287">
    <property type="term" value="F:magnesium ion binding"/>
    <property type="evidence" value="ECO:0007669"/>
    <property type="project" value="InterPro"/>
</dbReference>
<dbReference type="GO" id="GO:0006099">
    <property type="term" value="P:tricarboxylic acid cycle"/>
    <property type="evidence" value="ECO:0007669"/>
    <property type="project" value="TreeGrafter"/>
</dbReference>
<name>A0A838BTY2_9HYPH</name>
<evidence type="ECO:0000256" key="1">
    <source>
        <dbReference type="ARBA" id="ARBA00007769"/>
    </source>
</evidence>
<keyword evidence="5" id="KW-1185">Reference proteome</keyword>
<sequence length="348" mass="36977">MANRSRTMEATLIPGDGIGPEITEAVLQVLEALGAPFVWDVQQAGTTAVEAGLDPLPDATLESIRRTGLALKGPLTTPSSGGYRSVTVRMREAFDLYANVRPGKTIIPGRYDNVDIILVRENLEGLYVGREHYIGVGADPHAVGVGIGINTKEEAHRVIRYAFDLAVRLGRKRVTVVHKANILKILSGVFLEAAQEVARDYHGRVTLDESIVDACAMQLVMAPERFDVIVTTNLFGDILSDLIAGLVGGLGLAPGANIGDKAAIFEAVHGSAPDIAGKGVANPTALLMAVGMMLDHVGETAKANHLRAAILATLQAGEKTRDLGGSLRTPEFAQAIIRSLQKPRRCQG</sequence>
<dbReference type="Proteomes" id="UP000572984">
    <property type="component" value="Unassembled WGS sequence"/>
</dbReference>
<dbReference type="GO" id="GO:0051287">
    <property type="term" value="F:NAD binding"/>
    <property type="evidence" value="ECO:0007669"/>
    <property type="project" value="InterPro"/>
</dbReference>
<evidence type="ECO:0000313" key="5">
    <source>
        <dbReference type="Proteomes" id="UP000572984"/>
    </source>
</evidence>
<comment type="caution">
    <text evidence="4">The sequence shown here is derived from an EMBL/GenBank/DDBJ whole genome shotgun (WGS) entry which is preliminary data.</text>
</comment>
<dbReference type="AlphaFoldDB" id="A0A838BTY2"/>
<evidence type="ECO:0000313" key="4">
    <source>
        <dbReference type="EMBL" id="MBA1159314.1"/>
    </source>
</evidence>
<feature type="domain" description="Isopropylmalate dehydrogenase-like" evidence="3">
    <location>
        <begin position="9"/>
        <end position="336"/>
    </location>
</feature>
<dbReference type="GO" id="GO:0006102">
    <property type="term" value="P:isocitrate metabolic process"/>
    <property type="evidence" value="ECO:0007669"/>
    <property type="project" value="TreeGrafter"/>
</dbReference>
<evidence type="ECO:0000256" key="2">
    <source>
        <dbReference type="ARBA" id="ARBA00023002"/>
    </source>
</evidence>
<dbReference type="EMBL" id="JACDXJ010000003">
    <property type="protein sequence ID" value="MBA1159314.1"/>
    <property type="molecule type" value="Genomic_DNA"/>
</dbReference>
<proteinExistence type="inferred from homology"/>
<comment type="similarity">
    <text evidence="1">Belongs to the isocitrate and isopropylmalate dehydrogenases family.</text>
</comment>
<reference evidence="4 5" key="1">
    <citation type="submission" date="2020-07" db="EMBL/GenBank/DDBJ databases">
        <title>Draft genome and description of Microvirga mediterraneensis Marseille-Q2068 sp. nov.</title>
        <authorList>
            <person name="Boxberger M."/>
        </authorList>
    </citation>
    <scope>NUCLEOTIDE SEQUENCE [LARGE SCALE GENOMIC DNA]</scope>
    <source>
        <strain evidence="4 5">Marseille-Q2068</strain>
    </source>
</reference>
<dbReference type="GO" id="GO:0004449">
    <property type="term" value="F:isocitrate dehydrogenase (NAD+) activity"/>
    <property type="evidence" value="ECO:0007669"/>
    <property type="project" value="TreeGrafter"/>
</dbReference>
<dbReference type="SMART" id="SM01329">
    <property type="entry name" value="Iso_dh"/>
    <property type="match status" value="1"/>
</dbReference>
<keyword evidence="2" id="KW-0560">Oxidoreductase</keyword>
<organism evidence="4 5">
    <name type="scientific">Microvirga mediterraneensis</name>
    <dbReference type="NCBI Taxonomy" id="2754695"/>
    <lineage>
        <taxon>Bacteria</taxon>
        <taxon>Pseudomonadati</taxon>
        <taxon>Pseudomonadota</taxon>
        <taxon>Alphaproteobacteria</taxon>
        <taxon>Hyphomicrobiales</taxon>
        <taxon>Methylobacteriaceae</taxon>
        <taxon>Microvirga</taxon>
    </lineage>
</organism>
<dbReference type="PANTHER" id="PTHR11835:SF34">
    <property type="entry name" value="ISOCITRATE DEHYDROGENASE [NAD] SUBUNIT ALPHA, MITOCHONDRIAL"/>
    <property type="match status" value="1"/>
</dbReference>
<dbReference type="SUPFAM" id="SSF53659">
    <property type="entry name" value="Isocitrate/Isopropylmalate dehydrogenase-like"/>
    <property type="match status" value="1"/>
</dbReference>
<dbReference type="InterPro" id="IPR019818">
    <property type="entry name" value="IsoCit/isopropylmalate_DH_CS"/>
</dbReference>
<dbReference type="InterPro" id="IPR024084">
    <property type="entry name" value="IsoPropMal-DH-like_dom"/>
</dbReference>
<accession>A0A838BTY2</accession>
<dbReference type="PANTHER" id="PTHR11835">
    <property type="entry name" value="DECARBOXYLATING DEHYDROGENASES-ISOCITRATE, ISOPROPYLMALATE, TARTRATE"/>
    <property type="match status" value="1"/>
</dbReference>
<protein>
    <submittedName>
        <fullName evidence="4">NAD-dependent isocitrate dehydrogenase</fullName>
    </submittedName>
</protein>
<dbReference type="Gene3D" id="3.40.718.10">
    <property type="entry name" value="Isopropylmalate Dehydrogenase"/>
    <property type="match status" value="1"/>
</dbReference>
<gene>
    <name evidence="4" type="ORF">H0S73_24870</name>
</gene>